<evidence type="ECO:0000313" key="3">
    <source>
        <dbReference type="EMBL" id="BAD22447.1"/>
    </source>
</evidence>
<gene>
    <name evidence="2" type="ORF">OJ1352_A10.10</name>
    <name evidence="3" type="ORF">OSJNBa0025H18.40</name>
</gene>
<sequence>MERERERVSNLNPSVAGCTREWEEWGWWAATWAQGAEWGAEGGEGGRRWVVVSAAVGAGVGGRRLGKGLTGGPHLSAPEREREAGRTSGVGGRSGPAREEMGRADGPRREEKGGKKKKKKKGFFFQGFNIALCLF</sequence>
<name>Q6K371_ORYSJ</name>
<protein>
    <submittedName>
        <fullName evidence="3">Uncharacterized protein</fullName>
    </submittedName>
</protein>
<dbReference type="AlphaFoldDB" id="Q6K371"/>
<reference evidence="4" key="4">
    <citation type="journal article" date="2008" name="Nucleic Acids Res.">
        <title>The rice annotation project database (RAP-DB): 2008 update.</title>
        <authorList>
            <consortium name="The rice annotation project (RAP)"/>
        </authorList>
    </citation>
    <scope>GENOME REANNOTATION</scope>
    <source>
        <strain evidence="4">cv. Nipponbare</strain>
    </source>
</reference>
<proteinExistence type="predicted"/>
<dbReference type="PROSITE" id="PS51257">
    <property type="entry name" value="PROKAR_LIPOPROTEIN"/>
    <property type="match status" value="1"/>
</dbReference>
<accession>Q6K371</accession>
<dbReference type="EMBL" id="AP005680">
    <property type="protein sequence ID" value="BAD22366.1"/>
    <property type="molecule type" value="Genomic_DNA"/>
</dbReference>
<dbReference type="Proteomes" id="UP000000763">
    <property type="component" value="Chromosome 9"/>
</dbReference>
<evidence type="ECO:0000313" key="4">
    <source>
        <dbReference type="Proteomes" id="UP000000763"/>
    </source>
</evidence>
<organism evidence="3 4">
    <name type="scientific">Oryza sativa subsp. japonica</name>
    <name type="common">Rice</name>
    <dbReference type="NCBI Taxonomy" id="39947"/>
    <lineage>
        <taxon>Eukaryota</taxon>
        <taxon>Viridiplantae</taxon>
        <taxon>Streptophyta</taxon>
        <taxon>Embryophyta</taxon>
        <taxon>Tracheophyta</taxon>
        <taxon>Spermatophyta</taxon>
        <taxon>Magnoliopsida</taxon>
        <taxon>Liliopsida</taxon>
        <taxon>Poales</taxon>
        <taxon>Poaceae</taxon>
        <taxon>BOP clade</taxon>
        <taxon>Oryzoideae</taxon>
        <taxon>Oryzeae</taxon>
        <taxon>Oryzinae</taxon>
        <taxon>Oryza</taxon>
        <taxon>Oryza sativa</taxon>
    </lineage>
</organism>
<dbReference type="EMBL" id="AP005725">
    <property type="protein sequence ID" value="BAD22447.1"/>
    <property type="molecule type" value="Genomic_DNA"/>
</dbReference>
<feature type="region of interest" description="Disordered" evidence="1">
    <location>
        <begin position="62"/>
        <end position="118"/>
    </location>
</feature>
<reference evidence="2" key="1">
    <citation type="submission" date="2002-09" db="EMBL/GenBank/DDBJ databases">
        <title>Oryza sativa nipponbare(GA3) genomic DNA, chromosome 9, BAC clone:OJ1352_A10.</title>
        <authorList>
            <person name="Sasaki T."/>
            <person name="Matsumoto T."/>
            <person name="Hattori M."/>
            <person name="Sakaki Y."/>
            <person name="Katayose Y."/>
        </authorList>
    </citation>
    <scope>NUCLEOTIDE SEQUENCE</scope>
</reference>
<evidence type="ECO:0000256" key="1">
    <source>
        <dbReference type="SAM" id="MobiDB-lite"/>
    </source>
</evidence>
<evidence type="ECO:0000313" key="2">
    <source>
        <dbReference type="EMBL" id="BAD22366.1"/>
    </source>
</evidence>
<reference evidence="4" key="3">
    <citation type="journal article" date="2005" name="Nature">
        <title>The map-based sequence of the rice genome.</title>
        <authorList>
            <consortium name="International rice genome sequencing project (IRGSP)"/>
            <person name="Matsumoto T."/>
            <person name="Wu J."/>
            <person name="Kanamori H."/>
            <person name="Katayose Y."/>
            <person name="Fujisawa M."/>
            <person name="Namiki N."/>
            <person name="Mizuno H."/>
            <person name="Yamamoto K."/>
            <person name="Antonio B.A."/>
            <person name="Baba T."/>
            <person name="Sakata K."/>
            <person name="Nagamura Y."/>
            <person name="Aoki H."/>
            <person name="Arikawa K."/>
            <person name="Arita K."/>
            <person name="Bito T."/>
            <person name="Chiden Y."/>
            <person name="Fujitsuka N."/>
            <person name="Fukunaka R."/>
            <person name="Hamada M."/>
            <person name="Harada C."/>
            <person name="Hayashi A."/>
            <person name="Hijishita S."/>
            <person name="Honda M."/>
            <person name="Hosokawa S."/>
            <person name="Ichikawa Y."/>
            <person name="Idonuma A."/>
            <person name="Iijima M."/>
            <person name="Ikeda M."/>
            <person name="Ikeno M."/>
            <person name="Ito K."/>
            <person name="Ito S."/>
            <person name="Ito T."/>
            <person name="Ito Y."/>
            <person name="Ito Y."/>
            <person name="Iwabuchi A."/>
            <person name="Kamiya K."/>
            <person name="Karasawa W."/>
            <person name="Kurita K."/>
            <person name="Katagiri S."/>
            <person name="Kikuta A."/>
            <person name="Kobayashi H."/>
            <person name="Kobayashi N."/>
            <person name="Machita K."/>
            <person name="Maehara T."/>
            <person name="Masukawa M."/>
            <person name="Mizubayashi T."/>
            <person name="Mukai Y."/>
            <person name="Nagasaki H."/>
            <person name="Nagata Y."/>
            <person name="Naito S."/>
            <person name="Nakashima M."/>
            <person name="Nakama Y."/>
            <person name="Nakamichi Y."/>
            <person name="Nakamura M."/>
            <person name="Meguro A."/>
            <person name="Negishi M."/>
            <person name="Ohta I."/>
            <person name="Ohta T."/>
            <person name="Okamoto M."/>
            <person name="Ono N."/>
            <person name="Saji S."/>
            <person name="Sakaguchi M."/>
            <person name="Sakai K."/>
            <person name="Shibata M."/>
            <person name="Shimokawa T."/>
            <person name="Song J."/>
            <person name="Takazaki Y."/>
            <person name="Terasawa K."/>
            <person name="Tsugane M."/>
            <person name="Tsuji K."/>
            <person name="Ueda S."/>
            <person name="Waki K."/>
            <person name="Yamagata H."/>
            <person name="Yamamoto M."/>
            <person name="Yamamoto S."/>
            <person name="Yamane H."/>
            <person name="Yoshiki S."/>
            <person name="Yoshihara R."/>
            <person name="Yukawa K."/>
            <person name="Zhong H."/>
            <person name="Yano M."/>
            <person name="Yuan Q."/>
            <person name="Ouyang S."/>
            <person name="Liu J."/>
            <person name="Jones K.M."/>
            <person name="Gansberger K."/>
            <person name="Moffat K."/>
            <person name="Hill J."/>
            <person name="Bera J."/>
            <person name="Fadrosh D."/>
            <person name="Jin S."/>
            <person name="Johri S."/>
            <person name="Kim M."/>
            <person name="Overton L."/>
            <person name="Reardon M."/>
            <person name="Tsitrin T."/>
            <person name="Vuong H."/>
            <person name="Weaver B."/>
            <person name="Ciecko A."/>
            <person name="Tallon L."/>
            <person name="Jackson J."/>
            <person name="Pai G."/>
            <person name="Aken S.V."/>
            <person name="Utterback T."/>
            <person name="Reidmuller S."/>
            <person name="Feldblyum T."/>
            <person name="Hsiao J."/>
            <person name="Zismann V."/>
            <person name="Iobst S."/>
            <person name="de Vazeille A.R."/>
            <person name="Buell C.R."/>
            <person name="Ying K."/>
            <person name="Li Y."/>
            <person name="Lu T."/>
            <person name="Huang Y."/>
            <person name="Zhao Q."/>
            <person name="Feng Q."/>
            <person name="Zhang L."/>
            <person name="Zhu J."/>
            <person name="Weng Q."/>
            <person name="Mu J."/>
            <person name="Lu Y."/>
            <person name="Fan D."/>
            <person name="Liu Y."/>
            <person name="Guan J."/>
            <person name="Zhang Y."/>
            <person name="Yu S."/>
            <person name="Liu X."/>
            <person name="Zhang Y."/>
            <person name="Hong G."/>
            <person name="Han B."/>
            <person name="Choisne N."/>
            <person name="Demange N."/>
            <person name="Orjeda G."/>
            <person name="Samain S."/>
            <person name="Cattolico L."/>
            <person name="Pelletier E."/>
            <person name="Couloux A."/>
            <person name="Segurens B."/>
            <person name="Wincker P."/>
            <person name="D'Hont A."/>
            <person name="Scarpelli C."/>
            <person name="Weissenbach J."/>
            <person name="Salanoubat M."/>
            <person name="Quetier F."/>
            <person name="Yu Y."/>
            <person name="Kim H.R."/>
            <person name="Rambo T."/>
            <person name="Currie J."/>
            <person name="Collura K."/>
            <person name="Luo M."/>
            <person name="Yang T."/>
            <person name="Ammiraju J.S.S."/>
            <person name="Engler F."/>
            <person name="Soderlund C."/>
            <person name="Wing R.A."/>
            <person name="Palmer L.E."/>
            <person name="de la Bastide M."/>
            <person name="Spiegel L."/>
            <person name="Nascimento L."/>
            <person name="Zutavern T."/>
            <person name="O'Shaughnessy A."/>
            <person name="Dike S."/>
            <person name="Dedhia N."/>
            <person name="Preston R."/>
            <person name="Balija V."/>
            <person name="McCombie W.R."/>
            <person name="Chow T."/>
            <person name="Chen H."/>
            <person name="Chung M."/>
            <person name="Chen C."/>
            <person name="Shaw J."/>
            <person name="Wu H."/>
            <person name="Hsiao K."/>
            <person name="Chao Y."/>
            <person name="Chu M."/>
            <person name="Cheng C."/>
            <person name="Hour A."/>
            <person name="Lee P."/>
            <person name="Lin S."/>
            <person name="Lin Y."/>
            <person name="Liou J."/>
            <person name="Liu S."/>
            <person name="Hsing Y."/>
            <person name="Raghuvanshi S."/>
            <person name="Mohanty A."/>
            <person name="Bharti A.K."/>
            <person name="Gaur A."/>
            <person name="Gupta V."/>
            <person name="Kumar D."/>
            <person name="Ravi V."/>
            <person name="Vij S."/>
            <person name="Kapur A."/>
            <person name="Khurana P."/>
            <person name="Khurana P."/>
            <person name="Khurana J.P."/>
            <person name="Tyagi A.K."/>
            <person name="Gaikwad K."/>
            <person name="Singh A."/>
            <person name="Dalal V."/>
            <person name="Srivastava S."/>
            <person name="Dixit A."/>
            <person name="Pal A.K."/>
            <person name="Ghazi I.A."/>
            <person name="Yadav M."/>
            <person name="Pandit A."/>
            <person name="Bhargava A."/>
            <person name="Sureshbabu K."/>
            <person name="Batra K."/>
            <person name="Sharma T.R."/>
            <person name="Mohapatra T."/>
            <person name="Singh N.K."/>
            <person name="Messing J."/>
            <person name="Nelson A.B."/>
            <person name="Fuks G."/>
            <person name="Kavchok S."/>
            <person name="Keizer G."/>
            <person name="Linton E."/>
            <person name="Llaca V."/>
            <person name="Song R."/>
            <person name="Tanyolac B."/>
            <person name="Young S."/>
            <person name="Ho-Il K."/>
            <person name="Hahn J.H."/>
            <person name="Sangsakoo G."/>
            <person name="Vanavichit A."/>
            <person name="de Mattos Luiz.A.T."/>
            <person name="Zimmer P.D."/>
            <person name="Malone G."/>
            <person name="Dellagostin O."/>
            <person name="de Oliveira A.C."/>
            <person name="Bevan M."/>
            <person name="Bancroft I."/>
            <person name="Minx P."/>
            <person name="Cordum H."/>
            <person name="Wilson R."/>
            <person name="Cheng Z."/>
            <person name="Jin W."/>
            <person name="Jiang J."/>
            <person name="Leong S.A."/>
            <person name="Iwama H."/>
            <person name="Gojobori T."/>
            <person name="Itoh T."/>
            <person name="Niimura Y."/>
            <person name="Fujii Y."/>
            <person name="Habara T."/>
            <person name="Sakai H."/>
            <person name="Sato Y."/>
            <person name="Wilson G."/>
            <person name="Kumar K."/>
            <person name="McCouch S."/>
            <person name="Juretic N."/>
            <person name="Hoen D."/>
            <person name="Wright S."/>
            <person name="Bruskiewich R."/>
            <person name="Bureau T."/>
            <person name="Miyao A."/>
            <person name="Hirochika H."/>
            <person name="Nishikawa T."/>
            <person name="Kadowaki K."/>
            <person name="Sugiura M."/>
            <person name="Burr B."/>
            <person name="Sasaki T."/>
        </authorList>
    </citation>
    <scope>NUCLEOTIDE SEQUENCE [LARGE SCALE GENOMIC DNA]</scope>
    <source>
        <strain evidence="4">cv. Nipponbare</strain>
    </source>
</reference>
<feature type="compositionally biased region" description="Gly residues" evidence="1">
    <location>
        <begin position="62"/>
        <end position="71"/>
    </location>
</feature>
<reference evidence="3" key="2">
    <citation type="submission" date="2002-09" db="EMBL/GenBank/DDBJ databases">
        <title>Oryza sativa nipponbare(GA3) genomic DNA, chromosome 9, BAC clone:OSJNBa0025H18.</title>
        <authorList>
            <person name="Sasaki T."/>
            <person name="Matsumoto T."/>
            <person name="Katayose Y."/>
        </authorList>
    </citation>
    <scope>NUCLEOTIDE SEQUENCE</scope>
</reference>
<feature type="compositionally biased region" description="Basic and acidic residues" evidence="1">
    <location>
        <begin position="96"/>
        <end position="113"/>
    </location>
</feature>